<dbReference type="InParanoid" id="H2XNL0"/>
<name>H2XNL0_CIOIN</name>
<proteinExistence type="predicted"/>
<reference evidence="1" key="4">
    <citation type="submission" date="2025-09" db="UniProtKB">
        <authorList>
            <consortium name="Ensembl"/>
        </authorList>
    </citation>
    <scope>IDENTIFICATION</scope>
</reference>
<dbReference type="Ensembl" id="ENSCINT00000030555.1">
    <property type="protein sequence ID" value="ENSCINP00000031243.1"/>
    <property type="gene ID" value="ENSCING00000024045.1"/>
</dbReference>
<reference evidence="1" key="2">
    <citation type="journal article" date="2008" name="Genome Biol.">
        <title>Improved genome assembly and evidence-based global gene model set for the chordate Ciona intestinalis: new insight into intron and operon populations.</title>
        <authorList>
            <person name="Satou Y."/>
            <person name="Mineta K."/>
            <person name="Ogasawara M."/>
            <person name="Sasakura Y."/>
            <person name="Shoguchi E."/>
            <person name="Ueno K."/>
            <person name="Yamada L."/>
            <person name="Matsumoto J."/>
            <person name="Wasserscheid J."/>
            <person name="Dewar K."/>
            <person name="Wiley G.B."/>
            <person name="Macmil S.L."/>
            <person name="Roe B.A."/>
            <person name="Zeller R.W."/>
            <person name="Hastings K.E."/>
            <person name="Lemaire P."/>
            <person name="Lindquist E."/>
            <person name="Endo T."/>
            <person name="Hotta K."/>
            <person name="Inaba K."/>
        </authorList>
    </citation>
    <scope>NUCLEOTIDE SEQUENCE [LARGE SCALE GENOMIC DNA]</scope>
    <source>
        <strain evidence="1">wild type</strain>
    </source>
</reference>
<dbReference type="AlphaFoldDB" id="H2XNL0"/>
<sequence length="51" mass="5558">MRWQQLLLFASAWSSRKCNHIGGSGFETEFGRAVTGTCNLVLLQISVLGSS</sequence>
<reference evidence="2" key="1">
    <citation type="journal article" date="2002" name="Science">
        <title>The draft genome of Ciona intestinalis: insights into chordate and vertebrate origins.</title>
        <authorList>
            <person name="Dehal P."/>
            <person name="Satou Y."/>
            <person name="Campbell R.K."/>
            <person name="Chapman J."/>
            <person name="Degnan B."/>
            <person name="De Tomaso A."/>
            <person name="Davidson B."/>
            <person name="Di Gregorio A."/>
            <person name="Gelpke M."/>
            <person name="Goodstein D.M."/>
            <person name="Harafuji N."/>
            <person name="Hastings K.E."/>
            <person name="Ho I."/>
            <person name="Hotta K."/>
            <person name="Huang W."/>
            <person name="Kawashima T."/>
            <person name="Lemaire P."/>
            <person name="Martinez D."/>
            <person name="Meinertzhagen I.A."/>
            <person name="Necula S."/>
            <person name="Nonaka M."/>
            <person name="Putnam N."/>
            <person name="Rash S."/>
            <person name="Saiga H."/>
            <person name="Satake M."/>
            <person name="Terry A."/>
            <person name="Yamada L."/>
            <person name="Wang H.G."/>
            <person name="Awazu S."/>
            <person name="Azumi K."/>
            <person name="Boore J."/>
            <person name="Branno M."/>
            <person name="Chin-Bow S."/>
            <person name="DeSantis R."/>
            <person name="Doyle S."/>
            <person name="Francino P."/>
            <person name="Keys D.N."/>
            <person name="Haga S."/>
            <person name="Hayashi H."/>
            <person name="Hino K."/>
            <person name="Imai K.S."/>
            <person name="Inaba K."/>
            <person name="Kano S."/>
            <person name="Kobayashi K."/>
            <person name="Kobayashi M."/>
            <person name="Lee B.I."/>
            <person name="Makabe K.W."/>
            <person name="Manohar C."/>
            <person name="Matassi G."/>
            <person name="Medina M."/>
            <person name="Mochizuki Y."/>
            <person name="Mount S."/>
            <person name="Morishita T."/>
            <person name="Miura S."/>
            <person name="Nakayama A."/>
            <person name="Nishizaka S."/>
            <person name="Nomoto H."/>
            <person name="Ohta F."/>
            <person name="Oishi K."/>
            <person name="Rigoutsos I."/>
            <person name="Sano M."/>
            <person name="Sasaki A."/>
            <person name="Sasakura Y."/>
            <person name="Shoguchi E."/>
            <person name="Shin-i T."/>
            <person name="Spagnuolo A."/>
            <person name="Stainier D."/>
            <person name="Suzuki M.M."/>
            <person name="Tassy O."/>
            <person name="Takatori N."/>
            <person name="Tokuoka M."/>
            <person name="Yagi K."/>
            <person name="Yoshizaki F."/>
            <person name="Wada S."/>
            <person name="Zhang C."/>
            <person name="Hyatt P.D."/>
            <person name="Larimer F."/>
            <person name="Detter C."/>
            <person name="Doggett N."/>
            <person name="Glavina T."/>
            <person name="Hawkins T."/>
            <person name="Richardson P."/>
            <person name="Lucas S."/>
            <person name="Kohara Y."/>
            <person name="Levine M."/>
            <person name="Satoh N."/>
            <person name="Rokhsar D.S."/>
        </authorList>
    </citation>
    <scope>NUCLEOTIDE SEQUENCE [LARGE SCALE GENOMIC DNA]</scope>
</reference>
<accession>H2XNL0</accession>
<dbReference type="Proteomes" id="UP000008144">
    <property type="component" value="Chromosome 8"/>
</dbReference>
<keyword evidence="2" id="KW-1185">Reference proteome</keyword>
<protein>
    <submittedName>
        <fullName evidence="1">Uncharacterized protein</fullName>
    </submittedName>
</protein>
<evidence type="ECO:0000313" key="1">
    <source>
        <dbReference type="Ensembl" id="ENSCINP00000031243.1"/>
    </source>
</evidence>
<dbReference type="EMBL" id="EAAA01002682">
    <property type="status" value="NOT_ANNOTATED_CDS"/>
    <property type="molecule type" value="Genomic_DNA"/>
</dbReference>
<dbReference type="HOGENOM" id="CLU_3105634_0_0_1"/>
<organism evidence="1 2">
    <name type="scientific">Ciona intestinalis</name>
    <name type="common">Transparent sea squirt</name>
    <name type="synonym">Ascidia intestinalis</name>
    <dbReference type="NCBI Taxonomy" id="7719"/>
    <lineage>
        <taxon>Eukaryota</taxon>
        <taxon>Metazoa</taxon>
        <taxon>Chordata</taxon>
        <taxon>Tunicata</taxon>
        <taxon>Ascidiacea</taxon>
        <taxon>Phlebobranchia</taxon>
        <taxon>Cionidae</taxon>
        <taxon>Ciona</taxon>
    </lineage>
</organism>
<reference evidence="1" key="3">
    <citation type="submission" date="2025-08" db="UniProtKB">
        <authorList>
            <consortium name="Ensembl"/>
        </authorList>
    </citation>
    <scope>IDENTIFICATION</scope>
</reference>
<evidence type="ECO:0000313" key="2">
    <source>
        <dbReference type="Proteomes" id="UP000008144"/>
    </source>
</evidence>